<keyword evidence="3" id="KW-1185">Reference proteome</keyword>
<evidence type="ECO:0000259" key="1">
    <source>
        <dbReference type="Pfam" id="PF13472"/>
    </source>
</evidence>
<feature type="domain" description="SGNH hydrolase-type esterase" evidence="1">
    <location>
        <begin position="45"/>
        <end position="204"/>
    </location>
</feature>
<protein>
    <submittedName>
        <fullName evidence="2">GDSL-type esterase/lipase family protein</fullName>
    </submittedName>
</protein>
<dbReference type="RefSeq" id="WP_265788690.1">
    <property type="nucleotide sequence ID" value="NZ_BAABRS010000001.1"/>
</dbReference>
<gene>
    <name evidence="2" type="ORF">LQ318_06780</name>
</gene>
<dbReference type="Proteomes" id="UP001207337">
    <property type="component" value="Unassembled WGS sequence"/>
</dbReference>
<dbReference type="PANTHER" id="PTHR30383:SF5">
    <property type="entry name" value="SGNH HYDROLASE-TYPE ESTERASE DOMAIN-CONTAINING PROTEIN"/>
    <property type="match status" value="1"/>
</dbReference>
<evidence type="ECO:0000313" key="2">
    <source>
        <dbReference type="EMBL" id="MCW9712603.1"/>
    </source>
</evidence>
<sequence length="216" mass="24827">MLISGVSIEYVLGQQTEEKPDYSAYYYHKKNLFEQLPNGEDEIIFLGDSITDGNEWAEMFGSTRLKNRGISGDVTDGVLYRLNEVTESNPDKVFVMIGVNDLARDRSVNYVLENYEKIVNKIEQDSPDTKIYIQSVLPVNEDFEQFSSHVDKTPEIKEVNKGLKKLADRKGLTYINLFDDMSTDRDQLNPDYTEDGLHLNGNGYLVWKSEIEQYLN</sequence>
<dbReference type="SUPFAM" id="SSF52266">
    <property type="entry name" value="SGNH hydrolase"/>
    <property type="match status" value="1"/>
</dbReference>
<accession>A0ABT3PXP4</accession>
<dbReference type="InterPro" id="IPR013830">
    <property type="entry name" value="SGNH_hydro"/>
</dbReference>
<proteinExistence type="predicted"/>
<organism evidence="2 3">
    <name type="scientific">Fodinibius salicampi</name>
    <dbReference type="NCBI Taxonomy" id="1920655"/>
    <lineage>
        <taxon>Bacteria</taxon>
        <taxon>Pseudomonadati</taxon>
        <taxon>Balneolota</taxon>
        <taxon>Balneolia</taxon>
        <taxon>Balneolales</taxon>
        <taxon>Balneolaceae</taxon>
        <taxon>Fodinibius</taxon>
    </lineage>
</organism>
<dbReference type="InterPro" id="IPR051532">
    <property type="entry name" value="Ester_Hydrolysis_Enzymes"/>
</dbReference>
<evidence type="ECO:0000313" key="3">
    <source>
        <dbReference type="Proteomes" id="UP001207337"/>
    </source>
</evidence>
<comment type="caution">
    <text evidence="2">The sequence shown here is derived from an EMBL/GenBank/DDBJ whole genome shotgun (WGS) entry which is preliminary data.</text>
</comment>
<dbReference type="InterPro" id="IPR036514">
    <property type="entry name" value="SGNH_hydro_sf"/>
</dbReference>
<dbReference type="EMBL" id="JAJNDC010000001">
    <property type="protein sequence ID" value="MCW9712603.1"/>
    <property type="molecule type" value="Genomic_DNA"/>
</dbReference>
<dbReference type="Gene3D" id="3.40.50.1110">
    <property type="entry name" value="SGNH hydrolase"/>
    <property type="match status" value="1"/>
</dbReference>
<name>A0ABT3PXP4_9BACT</name>
<reference evidence="2 3" key="1">
    <citation type="submission" date="2021-11" db="EMBL/GenBank/DDBJ databases">
        <title>Aliifidinibius sp. nov., a new bacterium isolated from saline soil.</title>
        <authorList>
            <person name="Galisteo C."/>
            <person name="De La Haba R."/>
            <person name="Sanchez-Porro C."/>
            <person name="Ventosa A."/>
        </authorList>
    </citation>
    <scope>NUCLEOTIDE SEQUENCE [LARGE SCALE GENOMIC DNA]</scope>
    <source>
        <strain evidence="2 3">KACC 190600</strain>
    </source>
</reference>
<dbReference type="PANTHER" id="PTHR30383">
    <property type="entry name" value="THIOESTERASE 1/PROTEASE 1/LYSOPHOSPHOLIPASE L1"/>
    <property type="match status" value="1"/>
</dbReference>
<dbReference type="Pfam" id="PF13472">
    <property type="entry name" value="Lipase_GDSL_2"/>
    <property type="match status" value="1"/>
</dbReference>